<name>A0A4Z2BXY1_9TELE</name>
<comment type="caution">
    <text evidence="1">The sequence shown here is derived from an EMBL/GenBank/DDBJ whole genome shotgun (WGS) entry which is preliminary data.</text>
</comment>
<organism evidence="1 2">
    <name type="scientific">Takifugu bimaculatus</name>
    <dbReference type="NCBI Taxonomy" id="433685"/>
    <lineage>
        <taxon>Eukaryota</taxon>
        <taxon>Metazoa</taxon>
        <taxon>Chordata</taxon>
        <taxon>Craniata</taxon>
        <taxon>Vertebrata</taxon>
        <taxon>Euteleostomi</taxon>
        <taxon>Actinopterygii</taxon>
        <taxon>Neopterygii</taxon>
        <taxon>Teleostei</taxon>
        <taxon>Neoteleostei</taxon>
        <taxon>Acanthomorphata</taxon>
        <taxon>Eupercaria</taxon>
        <taxon>Tetraodontiformes</taxon>
        <taxon>Tetradontoidea</taxon>
        <taxon>Tetraodontidae</taxon>
        <taxon>Takifugu</taxon>
    </lineage>
</organism>
<proteinExistence type="predicted"/>
<keyword evidence="2" id="KW-1185">Reference proteome</keyword>
<reference evidence="1 2" key="1">
    <citation type="submission" date="2019-04" db="EMBL/GenBank/DDBJ databases">
        <title>The sequence and de novo assembly of Takifugu bimaculatus genome using PacBio and Hi-C technologies.</title>
        <authorList>
            <person name="Xu P."/>
            <person name="Liu B."/>
            <person name="Zhou Z."/>
        </authorList>
    </citation>
    <scope>NUCLEOTIDE SEQUENCE [LARGE SCALE GENOMIC DNA]</scope>
    <source>
        <strain evidence="1">TB-2018</strain>
        <tissue evidence="1">Muscle</tissue>
    </source>
</reference>
<gene>
    <name evidence="1" type="ORF">fugu_015921</name>
</gene>
<sequence>MNIWKGTHLTIFSRWPQRWCSHHSTWRVRGTVDHRTGSHLESVKNKGEKAEGEVRSKKKLLSTKISDLWEPDTCKKPTVAIKRIPQNELFQLMAMKTAGDSNNSQSQIKKRKPPQVKMTHMVISPKDMIQAELKCIPVLFIEMDSQTRQEPEGWCQTSRPGELVPHIVGL</sequence>
<dbReference type="AlphaFoldDB" id="A0A4Z2BXY1"/>
<evidence type="ECO:0000313" key="1">
    <source>
        <dbReference type="EMBL" id="TNM96260.1"/>
    </source>
</evidence>
<dbReference type="EMBL" id="SWLE01000009">
    <property type="protein sequence ID" value="TNM96260.1"/>
    <property type="molecule type" value="Genomic_DNA"/>
</dbReference>
<dbReference type="Proteomes" id="UP000516260">
    <property type="component" value="Chromosome 17"/>
</dbReference>
<protein>
    <submittedName>
        <fullName evidence="1">Uncharacterized protein</fullName>
    </submittedName>
</protein>
<evidence type="ECO:0000313" key="2">
    <source>
        <dbReference type="Proteomes" id="UP000516260"/>
    </source>
</evidence>
<accession>A0A4Z2BXY1</accession>